<comment type="caution">
    <text evidence="6">The sequence shown here is derived from an EMBL/GenBank/DDBJ whole genome shotgun (WGS) entry which is preliminary data.</text>
</comment>
<feature type="non-terminal residue" evidence="6">
    <location>
        <position position="1"/>
    </location>
</feature>
<keyword evidence="5" id="KW-0012">Acyltransferase</keyword>
<dbReference type="Pfam" id="PF00132">
    <property type="entry name" value="Hexapep"/>
    <property type="match status" value="1"/>
</dbReference>
<evidence type="ECO:0000313" key="6">
    <source>
        <dbReference type="EMBL" id="GAH86761.1"/>
    </source>
</evidence>
<dbReference type="SUPFAM" id="SSF51161">
    <property type="entry name" value="Trimeric LpxA-like enzymes"/>
    <property type="match status" value="1"/>
</dbReference>
<protein>
    <recommendedName>
        <fullName evidence="7">UDP-3-O-[3-hydroxymyristoyl] glucosamine N-acyltransferase non-repeat region domain-containing protein</fullName>
    </recommendedName>
</protein>
<dbReference type="EMBL" id="BARU01043946">
    <property type="protein sequence ID" value="GAH86761.1"/>
    <property type="molecule type" value="Genomic_DNA"/>
</dbReference>
<proteinExistence type="predicted"/>
<keyword evidence="4" id="KW-0443">Lipid metabolism</keyword>
<evidence type="ECO:0000256" key="5">
    <source>
        <dbReference type="ARBA" id="ARBA00023315"/>
    </source>
</evidence>
<accession>X1IWC9</accession>
<organism evidence="6">
    <name type="scientific">marine sediment metagenome</name>
    <dbReference type="NCBI Taxonomy" id="412755"/>
    <lineage>
        <taxon>unclassified sequences</taxon>
        <taxon>metagenomes</taxon>
        <taxon>ecological metagenomes</taxon>
    </lineage>
</organism>
<keyword evidence="1" id="KW-0444">Lipid biosynthesis</keyword>
<evidence type="ECO:0000256" key="1">
    <source>
        <dbReference type="ARBA" id="ARBA00022516"/>
    </source>
</evidence>
<dbReference type="GO" id="GO:0016410">
    <property type="term" value="F:N-acyltransferase activity"/>
    <property type="evidence" value="ECO:0007669"/>
    <property type="project" value="InterPro"/>
</dbReference>
<evidence type="ECO:0008006" key="7">
    <source>
        <dbReference type="Google" id="ProtNLM"/>
    </source>
</evidence>
<dbReference type="Gene3D" id="2.160.10.10">
    <property type="entry name" value="Hexapeptide repeat proteins"/>
    <property type="match status" value="1"/>
</dbReference>
<name>X1IWC9_9ZZZZ</name>
<dbReference type="GO" id="GO:0009245">
    <property type="term" value="P:lipid A biosynthetic process"/>
    <property type="evidence" value="ECO:0007669"/>
    <property type="project" value="UniProtKB-KW"/>
</dbReference>
<dbReference type="GO" id="GO:0016020">
    <property type="term" value="C:membrane"/>
    <property type="evidence" value="ECO:0007669"/>
    <property type="project" value="GOC"/>
</dbReference>
<dbReference type="InterPro" id="IPR011004">
    <property type="entry name" value="Trimer_LpxA-like_sf"/>
</dbReference>
<evidence type="ECO:0000256" key="4">
    <source>
        <dbReference type="ARBA" id="ARBA00023098"/>
    </source>
</evidence>
<dbReference type="InterPro" id="IPR007691">
    <property type="entry name" value="LpxD"/>
</dbReference>
<sequence>GSVIGGEGYGFVRDPTTKVLKHIPHIGNVIIEDDVTICSNVNIDRGTLGNTKIGQGTKINNNVHIAHNVQIGKYCLIMSLVSIAGSTVISDYVEINPQAAIANHIEIGESSIVGMNSTVLKNVRPNVRVLGTPAKEK</sequence>
<reference evidence="6" key="1">
    <citation type="journal article" date="2014" name="Front. Microbiol.">
        <title>High frequency of phylogenetically diverse reductive dehalogenase-homologous genes in deep subseafloor sedimentary metagenomes.</title>
        <authorList>
            <person name="Kawai M."/>
            <person name="Futagami T."/>
            <person name="Toyoda A."/>
            <person name="Takaki Y."/>
            <person name="Nishi S."/>
            <person name="Hori S."/>
            <person name="Arai W."/>
            <person name="Tsubouchi T."/>
            <person name="Morono Y."/>
            <person name="Uchiyama I."/>
            <person name="Ito T."/>
            <person name="Fujiyama A."/>
            <person name="Inagaki F."/>
            <person name="Takami H."/>
        </authorList>
    </citation>
    <scope>NUCLEOTIDE SEQUENCE</scope>
    <source>
        <strain evidence="6">Expedition CK06-06</strain>
    </source>
</reference>
<evidence type="ECO:0000256" key="3">
    <source>
        <dbReference type="ARBA" id="ARBA00022679"/>
    </source>
</evidence>
<dbReference type="PANTHER" id="PTHR43378:SF2">
    <property type="entry name" value="UDP-3-O-ACYLGLUCOSAMINE N-ACYLTRANSFERASE 1, MITOCHONDRIAL-RELATED"/>
    <property type="match status" value="1"/>
</dbReference>
<gene>
    <name evidence="6" type="ORF">S03H2_67189</name>
</gene>
<dbReference type="InterPro" id="IPR001451">
    <property type="entry name" value="Hexapep"/>
</dbReference>
<keyword evidence="2" id="KW-0441">Lipid A biosynthesis</keyword>
<dbReference type="PANTHER" id="PTHR43378">
    <property type="entry name" value="UDP-3-O-ACYLGLUCOSAMINE N-ACYLTRANSFERASE"/>
    <property type="match status" value="1"/>
</dbReference>
<evidence type="ECO:0000256" key="2">
    <source>
        <dbReference type="ARBA" id="ARBA00022556"/>
    </source>
</evidence>
<dbReference type="AlphaFoldDB" id="X1IWC9"/>
<keyword evidence="3" id="KW-0808">Transferase</keyword>